<dbReference type="Pfam" id="PF05071">
    <property type="entry name" value="NDUFA12"/>
    <property type="match status" value="1"/>
</dbReference>
<dbReference type="GO" id="GO:0005739">
    <property type="term" value="C:mitochondrion"/>
    <property type="evidence" value="ECO:0007669"/>
    <property type="project" value="TreeGrafter"/>
</dbReference>
<dbReference type="PANTHER" id="PTHR32470">
    <property type="entry name" value="ADH DEHYDROGENASE [UBIQUINONE] 1 ALPHA SUBCOMPLEX ASSEMBLY FACTOR 2"/>
    <property type="match status" value="1"/>
</dbReference>
<proteinExistence type="inferred from homology"/>
<feature type="compositionally biased region" description="Polar residues" evidence="2">
    <location>
        <begin position="135"/>
        <end position="144"/>
    </location>
</feature>
<dbReference type="Proteomes" id="UP000799779">
    <property type="component" value="Unassembled WGS sequence"/>
</dbReference>
<organism evidence="3 4">
    <name type="scientific">Amniculicola lignicola CBS 123094</name>
    <dbReference type="NCBI Taxonomy" id="1392246"/>
    <lineage>
        <taxon>Eukaryota</taxon>
        <taxon>Fungi</taxon>
        <taxon>Dikarya</taxon>
        <taxon>Ascomycota</taxon>
        <taxon>Pezizomycotina</taxon>
        <taxon>Dothideomycetes</taxon>
        <taxon>Pleosporomycetidae</taxon>
        <taxon>Pleosporales</taxon>
        <taxon>Amniculicolaceae</taxon>
        <taxon>Amniculicola</taxon>
    </lineage>
</organism>
<dbReference type="AlphaFoldDB" id="A0A6A5WX22"/>
<dbReference type="GO" id="GO:0045271">
    <property type="term" value="C:respiratory chain complex I"/>
    <property type="evidence" value="ECO:0007669"/>
    <property type="project" value="InterPro"/>
</dbReference>
<feature type="region of interest" description="Disordered" evidence="2">
    <location>
        <begin position="127"/>
        <end position="236"/>
    </location>
</feature>
<evidence type="ECO:0000313" key="4">
    <source>
        <dbReference type="Proteomes" id="UP000799779"/>
    </source>
</evidence>
<dbReference type="InterPro" id="IPR007763">
    <property type="entry name" value="NDUFA12"/>
</dbReference>
<dbReference type="GO" id="GO:0032981">
    <property type="term" value="P:mitochondrial respiratory chain complex I assembly"/>
    <property type="evidence" value="ECO:0007669"/>
    <property type="project" value="TreeGrafter"/>
</dbReference>
<evidence type="ECO:0000313" key="3">
    <source>
        <dbReference type="EMBL" id="KAF2003645.1"/>
    </source>
</evidence>
<name>A0A6A5WX22_9PLEO</name>
<dbReference type="OrthoDB" id="10255576at2759"/>
<reference evidence="3" key="1">
    <citation type="journal article" date="2020" name="Stud. Mycol.">
        <title>101 Dothideomycetes genomes: a test case for predicting lifestyles and emergence of pathogens.</title>
        <authorList>
            <person name="Haridas S."/>
            <person name="Albert R."/>
            <person name="Binder M."/>
            <person name="Bloem J."/>
            <person name="Labutti K."/>
            <person name="Salamov A."/>
            <person name="Andreopoulos B."/>
            <person name="Baker S."/>
            <person name="Barry K."/>
            <person name="Bills G."/>
            <person name="Bluhm B."/>
            <person name="Cannon C."/>
            <person name="Castanera R."/>
            <person name="Culley D."/>
            <person name="Daum C."/>
            <person name="Ezra D."/>
            <person name="Gonzalez J."/>
            <person name="Henrissat B."/>
            <person name="Kuo A."/>
            <person name="Liang C."/>
            <person name="Lipzen A."/>
            <person name="Lutzoni F."/>
            <person name="Magnuson J."/>
            <person name="Mondo S."/>
            <person name="Nolan M."/>
            <person name="Ohm R."/>
            <person name="Pangilinan J."/>
            <person name="Park H.-J."/>
            <person name="Ramirez L."/>
            <person name="Alfaro M."/>
            <person name="Sun H."/>
            <person name="Tritt A."/>
            <person name="Yoshinaga Y."/>
            <person name="Zwiers L.-H."/>
            <person name="Turgeon B."/>
            <person name="Goodwin S."/>
            <person name="Spatafora J."/>
            <person name="Crous P."/>
            <person name="Grigoriev I."/>
        </authorList>
    </citation>
    <scope>NUCLEOTIDE SEQUENCE</scope>
    <source>
        <strain evidence="3">CBS 123094</strain>
    </source>
</reference>
<accession>A0A6A5WX22</accession>
<protein>
    <submittedName>
        <fullName evidence="3">Uncharacterized protein</fullName>
    </submittedName>
</protein>
<evidence type="ECO:0000256" key="1">
    <source>
        <dbReference type="ARBA" id="ARBA00007355"/>
    </source>
</evidence>
<dbReference type="EMBL" id="ML977571">
    <property type="protein sequence ID" value="KAF2003645.1"/>
    <property type="molecule type" value="Genomic_DNA"/>
</dbReference>
<evidence type="ECO:0000256" key="2">
    <source>
        <dbReference type="SAM" id="MobiDB-lite"/>
    </source>
</evidence>
<dbReference type="PANTHER" id="PTHR32470:SF2">
    <property type="entry name" value="NADH DEHYDROGENASE [UBIQUINONE] 1 ALPHA SUBCOMPLEX ASSEMBLY FACTOR 2"/>
    <property type="match status" value="1"/>
</dbReference>
<sequence>MARAPGPVTKLWYQWRMMRLPWRKRWLVGFDLQGNTFWEFKDALHAGRNRRIVKYPSGTHHGDVQVPPQWMQWLRHTRFEPPTLADQRADVVRQEQMKYLAAQADARWAAMPSQLDAPDKQQPIQMLESRDSSRGIRQTNANQENIDEAVEPPRSVQEEVREAQKKEDSVPGKNNHDETQKADSKAEKAPELKARKPMMKEPKDSPWKQRTSGNPGDDWQPQSWTPPPTKRRDASN</sequence>
<dbReference type="InterPro" id="IPR052618">
    <property type="entry name" value="ComplexI_NDUFA12"/>
</dbReference>
<gene>
    <name evidence="3" type="ORF">P154DRAFT_561099</name>
</gene>
<feature type="compositionally biased region" description="Basic and acidic residues" evidence="2">
    <location>
        <begin position="156"/>
        <end position="207"/>
    </location>
</feature>
<keyword evidence="4" id="KW-1185">Reference proteome</keyword>
<comment type="similarity">
    <text evidence="1">Belongs to the complex I NDUFA12 subunit family.</text>
</comment>